<keyword evidence="9" id="KW-1185">Reference proteome</keyword>
<protein>
    <recommendedName>
        <fullName evidence="3">thymidine phosphorylase</fullName>
        <ecNumber evidence="3">2.4.2.4</ecNumber>
    </recommendedName>
</protein>
<dbReference type="EMBL" id="VMBG01000004">
    <property type="protein sequence ID" value="TSJ75021.1"/>
    <property type="molecule type" value="Genomic_DNA"/>
</dbReference>
<comment type="catalytic activity">
    <reaction evidence="6">
        <text>thymidine + phosphate = 2-deoxy-alpha-D-ribose 1-phosphate + thymine</text>
        <dbReference type="Rhea" id="RHEA:16037"/>
        <dbReference type="ChEBI" id="CHEBI:17748"/>
        <dbReference type="ChEBI" id="CHEBI:17821"/>
        <dbReference type="ChEBI" id="CHEBI:43474"/>
        <dbReference type="ChEBI" id="CHEBI:57259"/>
        <dbReference type="EC" id="2.4.2.4"/>
    </reaction>
</comment>
<organism evidence="8 9">
    <name type="scientific">Rariglobus hedericola</name>
    <dbReference type="NCBI Taxonomy" id="2597822"/>
    <lineage>
        <taxon>Bacteria</taxon>
        <taxon>Pseudomonadati</taxon>
        <taxon>Verrucomicrobiota</taxon>
        <taxon>Opitutia</taxon>
        <taxon>Opitutales</taxon>
        <taxon>Opitutaceae</taxon>
        <taxon>Rariglobus</taxon>
    </lineage>
</organism>
<accession>A0A556QEI8</accession>
<dbReference type="InterPro" id="IPR000053">
    <property type="entry name" value="Thymidine/pyrmidine_PPase"/>
</dbReference>
<dbReference type="SUPFAM" id="SSF54680">
    <property type="entry name" value="Pyrimidine nucleoside phosphorylase C-terminal domain"/>
    <property type="match status" value="1"/>
</dbReference>
<dbReference type="SUPFAM" id="SSF52418">
    <property type="entry name" value="Nucleoside phosphorylase/phosphoribosyltransferase catalytic domain"/>
    <property type="match status" value="1"/>
</dbReference>
<comment type="similarity">
    <text evidence="1">Belongs to the thymidine/pyrimidine-nucleoside phosphorylase family.</text>
</comment>
<dbReference type="GO" id="GO:0006206">
    <property type="term" value="P:pyrimidine nucleobase metabolic process"/>
    <property type="evidence" value="ECO:0007669"/>
    <property type="project" value="InterPro"/>
</dbReference>
<dbReference type="FunFam" id="3.40.1030.10:FF:000003">
    <property type="entry name" value="Pyrimidine-nucleoside phosphorylase"/>
    <property type="match status" value="1"/>
</dbReference>
<evidence type="ECO:0000256" key="6">
    <source>
        <dbReference type="ARBA" id="ARBA00048550"/>
    </source>
</evidence>
<dbReference type="PIRSF" id="PIRSF000478">
    <property type="entry name" value="TP_PyNP"/>
    <property type="match status" value="1"/>
</dbReference>
<evidence type="ECO:0000256" key="4">
    <source>
        <dbReference type="ARBA" id="ARBA00022676"/>
    </source>
</evidence>
<feature type="domain" description="Pyrimidine nucleoside phosphorylase C-terminal" evidence="7">
    <location>
        <begin position="358"/>
        <end position="432"/>
    </location>
</feature>
<dbReference type="Pfam" id="PF00591">
    <property type="entry name" value="Glycos_transf_3"/>
    <property type="match status" value="1"/>
</dbReference>
<dbReference type="Gene3D" id="3.90.1170.30">
    <property type="entry name" value="Pyrimidine nucleoside phosphorylase-like, C-terminal domain"/>
    <property type="match status" value="1"/>
</dbReference>
<evidence type="ECO:0000256" key="2">
    <source>
        <dbReference type="ARBA" id="ARBA00011738"/>
    </source>
</evidence>
<gene>
    <name evidence="8" type="ORF">FPL22_16620</name>
</gene>
<dbReference type="Pfam" id="PF02885">
    <property type="entry name" value="Glycos_trans_3N"/>
    <property type="match status" value="1"/>
</dbReference>
<evidence type="ECO:0000256" key="5">
    <source>
        <dbReference type="ARBA" id="ARBA00022679"/>
    </source>
</evidence>
<dbReference type="AlphaFoldDB" id="A0A556QEI8"/>
<dbReference type="NCBIfam" id="TIGR02644">
    <property type="entry name" value="Y_phosphoryl"/>
    <property type="match status" value="1"/>
</dbReference>
<dbReference type="GO" id="GO:0004645">
    <property type="term" value="F:1,4-alpha-oligoglucan phosphorylase activity"/>
    <property type="evidence" value="ECO:0007669"/>
    <property type="project" value="InterPro"/>
</dbReference>
<comment type="caution">
    <text evidence="8">The sequence shown here is derived from an EMBL/GenBank/DDBJ whole genome shotgun (WGS) entry which is preliminary data.</text>
</comment>
<keyword evidence="5 8" id="KW-0808">Transferase</keyword>
<dbReference type="InterPro" id="IPR017459">
    <property type="entry name" value="Glycosyl_Trfase_fam3_N_dom"/>
</dbReference>
<dbReference type="Pfam" id="PF07831">
    <property type="entry name" value="PYNP_C"/>
    <property type="match status" value="1"/>
</dbReference>
<dbReference type="NCBIfam" id="NF004490">
    <property type="entry name" value="PRK05820.1"/>
    <property type="match status" value="1"/>
</dbReference>
<dbReference type="Gene3D" id="1.20.970.10">
    <property type="entry name" value="Transferase, Pyrimidine Nucleoside Phosphorylase, Chain C"/>
    <property type="match status" value="1"/>
</dbReference>
<dbReference type="SMART" id="SM00941">
    <property type="entry name" value="PYNP_C"/>
    <property type="match status" value="1"/>
</dbReference>
<sequence length="447" mass="48890">MTKRTIPSRRFIKPSFNSLIEKKRDGQEFTQEEIRYIIDSTLDEEIPKHQLAALLVTIFFQQMSAQETAILTEELMLSGEVIDLSHIAKPKIDKYSTGGVGDKTSLVLVPLAMASGVVVPMMSGVEHDYIISPLEKLSSIPGFKSHLSIDAFKSQLAKIGGAIVEQDEKLAPADAKFYELRKETGTIPSLPLITGSVLSRKLAEGSEGLVIDVKWGNGSFIKDLEQAKQLARSMTRVGRSLKRRCVALVTDMNQPLGDTVGTALEVKEAIQLLKGEGPEDMKELVLKLGMEIVRLAGVAGSTLSAKQTVQRHLTDGSALEKFKELVKAQGGDVAYIDNPDKFPAAKHIRKLPAPKRGYVHTINAAMIARGVHLLGAGVEKAGDKVDYSVGVSEIKKVGTQVKQGEPLMMIHYNDESKLETALNYFKDAYRLAPKRPTPPPLVVERVA</sequence>
<reference evidence="8 9" key="1">
    <citation type="submission" date="2019-07" db="EMBL/GenBank/DDBJ databases">
        <title>Description of 53C-WASEF.</title>
        <authorList>
            <person name="Pitt A."/>
            <person name="Hahn M.W."/>
        </authorList>
    </citation>
    <scope>NUCLEOTIDE SEQUENCE [LARGE SCALE GENOMIC DNA]</scope>
    <source>
        <strain evidence="8 9">53C-WASEF</strain>
    </source>
</reference>
<dbReference type="GO" id="GO:0009032">
    <property type="term" value="F:thymidine phosphorylase activity"/>
    <property type="evidence" value="ECO:0007669"/>
    <property type="project" value="UniProtKB-EC"/>
</dbReference>
<dbReference type="InterPro" id="IPR018090">
    <property type="entry name" value="Pyrmidine_PPas_bac/euk"/>
</dbReference>
<dbReference type="SUPFAM" id="SSF47648">
    <property type="entry name" value="Nucleoside phosphorylase/phosphoribosyltransferase N-terminal domain"/>
    <property type="match status" value="1"/>
</dbReference>
<dbReference type="InterPro" id="IPR000312">
    <property type="entry name" value="Glycosyl_Trfase_fam3"/>
</dbReference>
<dbReference type="Gene3D" id="3.40.1030.10">
    <property type="entry name" value="Nucleoside phosphorylase/phosphoribosyltransferase catalytic domain"/>
    <property type="match status" value="1"/>
</dbReference>
<comment type="subunit">
    <text evidence="2">Homodimer.</text>
</comment>
<dbReference type="InterPro" id="IPR036320">
    <property type="entry name" value="Glycosyl_Trfase_fam3_N_dom_sf"/>
</dbReference>
<dbReference type="Proteomes" id="UP000315648">
    <property type="component" value="Unassembled WGS sequence"/>
</dbReference>
<dbReference type="RefSeq" id="WP_144354163.1">
    <property type="nucleotide sequence ID" value="NZ_CBCRVV010000036.1"/>
</dbReference>
<evidence type="ECO:0000259" key="7">
    <source>
        <dbReference type="SMART" id="SM00941"/>
    </source>
</evidence>
<dbReference type="InterPro" id="IPR035902">
    <property type="entry name" value="Nuc_phospho_transferase"/>
</dbReference>
<dbReference type="PANTHER" id="PTHR10515">
    <property type="entry name" value="THYMIDINE PHOSPHORYLASE"/>
    <property type="match status" value="1"/>
</dbReference>
<keyword evidence="4 8" id="KW-0328">Glycosyltransferase</keyword>
<name>A0A556QEI8_9BACT</name>
<dbReference type="InterPro" id="IPR013102">
    <property type="entry name" value="PYNP_C"/>
</dbReference>
<dbReference type="EC" id="2.4.2.4" evidence="3"/>
<dbReference type="GO" id="GO:0005829">
    <property type="term" value="C:cytosol"/>
    <property type="evidence" value="ECO:0007669"/>
    <property type="project" value="TreeGrafter"/>
</dbReference>
<dbReference type="GO" id="GO:0006213">
    <property type="term" value="P:pyrimidine nucleoside metabolic process"/>
    <property type="evidence" value="ECO:0007669"/>
    <property type="project" value="InterPro"/>
</dbReference>
<dbReference type="OrthoDB" id="9763887at2"/>
<dbReference type="PANTHER" id="PTHR10515:SF0">
    <property type="entry name" value="THYMIDINE PHOSPHORYLASE"/>
    <property type="match status" value="1"/>
</dbReference>
<evidence type="ECO:0000313" key="9">
    <source>
        <dbReference type="Proteomes" id="UP000315648"/>
    </source>
</evidence>
<proteinExistence type="inferred from homology"/>
<dbReference type="InterPro" id="IPR036566">
    <property type="entry name" value="PYNP-like_C_sf"/>
</dbReference>
<evidence type="ECO:0000256" key="3">
    <source>
        <dbReference type="ARBA" id="ARBA00011892"/>
    </source>
</evidence>
<evidence type="ECO:0000256" key="1">
    <source>
        <dbReference type="ARBA" id="ARBA00006915"/>
    </source>
</evidence>
<evidence type="ECO:0000313" key="8">
    <source>
        <dbReference type="EMBL" id="TSJ75021.1"/>
    </source>
</evidence>